<evidence type="ECO:0000256" key="1">
    <source>
        <dbReference type="ARBA" id="ARBA00023015"/>
    </source>
</evidence>
<dbReference type="Gene3D" id="1.20.120.1810">
    <property type="match status" value="1"/>
</dbReference>
<dbReference type="STRING" id="1077972.ARGLB_027_00810"/>
<dbReference type="PANTHER" id="PTHR30385">
    <property type="entry name" value="SIGMA FACTOR F FLAGELLAR"/>
    <property type="match status" value="1"/>
</dbReference>
<evidence type="ECO:0000256" key="3">
    <source>
        <dbReference type="ARBA" id="ARBA00023125"/>
    </source>
</evidence>
<evidence type="ECO:0000256" key="5">
    <source>
        <dbReference type="SAM" id="MobiDB-lite"/>
    </source>
</evidence>
<dbReference type="Pfam" id="PF04539">
    <property type="entry name" value="Sigma70_r3"/>
    <property type="match status" value="1"/>
</dbReference>
<dbReference type="InterPro" id="IPR036388">
    <property type="entry name" value="WH-like_DNA-bd_sf"/>
</dbReference>
<feature type="domain" description="RNA polymerase sigma-70 region 3" evidence="6">
    <location>
        <begin position="118"/>
        <end position="168"/>
    </location>
</feature>
<gene>
    <name evidence="9" type="primary">sigH</name>
    <name evidence="9" type="ORF">ARGLB_027_00810</name>
</gene>
<dbReference type="Pfam" id="PF04545">
    <property type="entry name" value="Sigma70_r4"/>
    <property type="match status" value="1"/>
</dbReference>
<dbReference type="PRINTS" id="PR00046">
    <property type="entry name" value="SIGMA70FCT"/>
</dbReference>
<dbReference type="PANTHER" id="PTHR30385:SF4">
    <property type="entry name" value="RNA POLYMERASE SIGMA-E FACTOR"/>
    <property type="match status" value="1"/>
</dbReference>
<comment type="caution">
    <text evidence="9">The sequence shown here is derived from an EMBL/GenBank/DDBJ whole genome shotgun (WGS) entry which is preliminary data.</text>
</comment>
<feature type="region of interest" description="Disordered" evidence="5">
    <location>
        <begin position="255"/>
        <end position="322"/>
    </location>
</feature>
<dbReference type="InterPro" id="IPR007627">
    <property type="entry name" value="RNA_pol_sigma70_r2"/>
</dbReference>
<dbReference type="NCBIfam" id="TIGR02937">
    <property type="entry name" value="sigma70-ECF"/>
    <property type="match status" value="1"/>
</dbReference>
<keyword evidence="4" id="KW-0804">Transcription</keyword>
<dbReference type="Gene3D" id="1.10.10.10">
    <property type="entry name" value="Winged helix-like DNA-binding domain superfamily/Winged helix DNA-binding domain"/>
    <property type="match status" value="2"/>
</dbReference>
<dbReference type="InterPro" id="IPR007630">
    <property type="entry name" value="RNA_pol_sigma70_r4"/>
</dbReference>
<dbReference type="SUPFAM" id="SSF88659">
    <property type="entry name" value="Sigma3 and sigma4 domains of RNA polymerase sigma factors"/>
    <property type="match status" value="2"/>
</dbReference>
<dbReference type="GO" id="GO:0016987">
    <property type="term" value="F:sigma factor activity"/>
    <property type="evidence" value="ECO:0007669"/>
    <property type="project" value="UniProtKB-KW"/>
</dbReference>
<keyword evidence="10" id="KW-1185">Reference proteome</keyword>
<dbReference type="RefSeq" id="WP_003799211.1">
    <property type="nucleotide sequence ID" value="NZ_BAEG01000027.1"/>
</dbReference>
<feature type="compositionally biased region" description="Low complexity" evidence="5">
    <location>
        <begin position="296"/>
        <end position="309"/>
    </location>
</feature>
<dbReference type="InterPro" id="IPR013324">
    <property type="entry name" value="RNA_pol_sigma_r3/r4-like"/>
</dbReference>
<evidence type="ECO:0000256" key="2">
    <source>
        <dbReference type="ARBA" id="ARBA00023082"/>
    </source>
</evidence>
<evidence type="ECO:0000259" key="6">
    <source>
        <dbReference type="Pfam" id="PF04539"/>
    </source>
</evidence>
<dbReference type="SUPFAM" id="SSF88946">
    <property type="entry name" value="Sigma2 domain of RNA polymerase sigma factors"/>
    <property type="match status" value="1"/>
</dbReference>
<dbReference type="OrthoDB" id="9804285at2"/>
<evidence type="ECO:0000259" key="7">
    <source>
        <dbReference type="Pfam" id="PF04542"/>
    </source>
</evidence>
<dbReference type="InterPro" id="IPR007624">
    <property type="entry name" value="RNA_pol_sigma70_r3"/>
</dbReference>
<dbReference type="InterPro" id="IPR013325">
    <property type="entry name" value="RNA_pol_sigma_r2"/>
</dbReference>
<dbReference type="Pfam" id="PF04542">
    <property type="entry name" value="Sigma70_r2"/>
    <property type="match status" value="1"/>
</dbReference>
<keyword evidence="3" id="KW-0238">DNA-binding</keyword>
<name>H0QIV1_ARTG1</name>
<dbReference type="InterPro" id="IPR014284">
    <property type="entry name" value="RNA_pol_sigma-70_dom"/>
</dbReference>
<dbReference type="Proteomes" id="UP000003828">
    <property type="component" value="Unassembled WGS sequence"/>
</dbReference>
<dbReference type="eggNOG" id="COG1191">
    <property type="taxonomic scope" value="Bacteria"/>
</dbReference>
<keyword evidence="2" id="KW-0731">Sigma factor</keyword>
<evidence type="ECO:0000256" key="4">
    <source>
        <dbReference type="ARBA" id="ARBA00023163"/>
    </source>
</evidence>
<evidence type="ECO:0000313" key="9">
    <source>
        <dbReference type="EMBL" id="GAB12752.1"/>
    </source>
</evidence>
<dbReference type="AlphaFoldDB" id="H0QIV1"/>
<evidence type="ECO:0000313" key="10">
    <source>
        <dbReference type="Proteomes" id="UP000003828"/>
    </source>
</evidence>
<dbReference type="GO" id="GO:0003677">
    <property type="term" value="F:DNA binding"/>
    <property type="evidence" value="ECO:0007669"/>
    <property type="project" value="UniProtKB-KW"/>
</dbReference>
<protein>
    <submittedName>
        <fullName evidence="9">RNA polymerase ECF-type sigma factor SigH</fullName>
    </submittedName>
</protein>
<feature type="domain" description="RNA polymerase sigma-70 region 2" evidence="7">
    <location>
        <begin position="35"/>
        <end position="104"/>
    </location>
</feature>
<feature type="domain" description="RNA polymerase sigma-70 region 4" evidence="8">
    <location>
        <begin position="199"/>
        <end position="244"/>
    </location>
</feature>
<feature type="region of interest" description="Disordered" evidence="5">
    <location>
        <begin position="152"/>
        <end position="179"/>
    </location>
</feature>
<evidence type="ECO:0000259" key="8">
    <source>
        <dbReference type="Pfam" id="PF04545"/>
    </source>
</evidence>
<reference evidence="9 10" key="1">
    <citation type="submission" date="2011-12" db="EMBL/GenBank/DDBJ databases">
        <title>Whole genome shotgun sequence of Arthrobacter globiformis NBRC 12137.</title>
        <authorList>
            <person name="Miyazawa S."/>
            <person name="Hosoyama A."/>
            <person name="Tsuchikane K."/>
            <person name="Katsumata H."/>
            <person name="Yamazaki S."/>
            <person name="Fujita N."/>
        </authorList>
    </citation>
    <scope>NUCLEOTIDE SEQUENCE [LARGE SCALE GENOMIC DNA]</scope>
    <source>
        <strain evidence="9 10">NBRC 12137</strain>
    </source>
</reference>
<organism evidence="9 10">
    <name type="scientific">Arthrobacter globiformis (strain ATCC 8010 / DSM 20124 / JCM 1332 / NBRC 12137 / NCIMB 8907 / NRRL B-2979 / 168)</name>
    <dbReference type="NCBI Taxonomy" id="1077972"/>
    <lineage>
        <taxon>Bacteria</taxon>
        <taxon>Bacillati</taxon>
        <taxon>Actinomycetota</taxon>
        <taxon>Actinomycetes</taxon>
        <taxon>Micrococcales</taxon>
        <taxon>Micrococcaceae</taxon>
        <taxon>Arthrobacter</taxon>
    </lineage>
</organism>
<dbReference type="EMBL" id="BAEG01000027">
    <property type="protein sequence ID" value="GAB12752.1"/>
    <property type="molecule type" value="Genomic_DNA"/>
</dbReference>
<dbReference type="InterPro" id="IPR000943">
    <property type="entry name" value="RNA_pol_sigma70"/>
</dbReference>
<accession>H0QIV1</accession>
<sequence length="322" mass="34859">MPETPPSLSASFPACAAPQPATRAGRLHDAFQNQLVLNYLDLAESLASRYVARGRERSDLVQVAYLGLIKAARGFDKEKGESFPAYAAPTINGELKRFLRDRCWTVRPPRHVQDVRTQLLHAAPDLAQSLGRVPSAQELASELGVTPADVREAQAAGSSMHPDSLDSPDPWGGPAMGEGLVSLDQPIEHLEELVCLNEAIQELDPDDREMLYRRYFREETQVELGKRFGISQMQVSRRLSRILVWLQRRLLDEEGRGGTTDSCRTGSTRTGSTRPGSAPAGSGRVGADQTGRSCPTAANTSSTVTASRAGSGVAAKVSPRRA</sequence>
<feature type="compositionally biased region" description="Low complexity" evidence="5">
    <location>
        <begin position="259"/>
        <end position="277"/>
    </location>
</feature>
<dbReference type="CDD" id="cd06171">
    <property type="entry name" value="Sigma70_r4"/>
    <property type="match status" value="1"/>
</dbReference>
<keyword evidence="1" id="KW-0805">Transcription regulation</keyword>
<dbReference type="GO" id="GO:0006352">
    <property type="term" value="P:DNA-templated transcription initiation"/>
    <property type="evidence" value="ECO:0007669"/>
    <property type="project" value="InterPro"/>
</dbReference>
<proteinExistence type="predicted"/>